<sequence>MSTVPSPTAQDLRSRRVRRILVWIFVANALLVAVKIGVGVATGSLSVLGDAAHSGTDALNNLVALVAIYFAAIPPDERHPYGHGKFETLGAFIIAGFLSVTCYEILKTAIARLLRDAPPPDADPMMLLVLAATVPVNVAIAFYERRRGKELDSELLLADARHTSSDVWVTLSVLGGLGLVRLGLAQADALLAILVAVVVAYSGWQIIRMTVPVLVDERVVDPQRVQEVAASVDGVEGVTQVRSRGRPGEGFAELTVHVRPATHVREAHTIADEVERTLTEELDLRDVVVHVEPTELH</sequence>
<dbReference type="AlphaFoldDB" id="A0AAE4Z880"/>
<dbReference type="InterPro" id="IPR002524">
    <property type="entry name" value="Cation_efflux"/>
</dbReference>
<dbReference type="PANTHER" id="PTHR43840:SF15">
    <property type="entry name" value="MITOCHONDRIAL METAL TRANSPORTER 1-RELATED"/>
    <property type="match status" value="1"/>
</dbReference>
<dbReference type="SUPFAM" id="SSF160240">
    <property type="entry name" value="Cation efflux protein cytoplasmic domain-like"/>
    <property type="match status" value="1"/>
</dbReference>
<dbReference type="Pfam" id="PF01545">
    <property type="entry name" value="Cation_efflux"/>
    <property type="match status" value="1"/>
</dbReference>
<dbReference type="Pfam" id="PF16916">
    <property type="entry name" value="ZT_dimer"/>
    <property type="match status" value="1"/>
</dbReference>
<accession>A0AAE4Z880</accession>
<keyword evidence="3" id="KW-0813">Transport</keyword>
<dbReference type="InterPro" id="IPR027469">
    <property type="entry name" value="Cation_efflux_TMD_sf"/>
</dbReference>
<feature type="domain" description="Cation efflux protein transmembrane" evidence="8">
    <location>
        <begin position="23"/>
        <end position="215"/>
    </location>
</feature>
<evidence type="ECO:0000259" key="9">
    <source>
        <dbReference type="Pfam" id="PF16916"/>
    </source>
</evidence>
<dbReference type="EMBL" id="JAACAK010000047">
    <property type="protein sequence ID" value="NIR74773.1"/>
    <property type="molecule type" value="Genomic_DNA"/>
</dbReference>
<comment type="subcellular location">
    <subcellularLocation>
        <location evidence="1">Membrane</location>
        <topology evidence="1">Multi-pass membrane protein</topology>
    </subcellularLocation>
</comment>
<dbReference type="GO" id="GO:0005886">
    <property type="term" value="C:plasma membrane"/>
    <property type="evidence" value="ECO:0007669"/>
    <property type="project" value="TreeGrafter"/>
</dbReference>
<evidence type="ECO:0000313" key="10">
    <source>
        <dbReference type="EMBL" id="NIR74773.1"/>
    </source>
</evidence>
<keyword evidence="6 7" id="KW-0472">Membrane</keyword>
<dbReference type="Gene3D" id="3.30.70.1350">
    <property type="entry name" value="Cation efflux protein, cytoplasmic domain"/>
    <property type="match status" value="1"/>
</dbReference>
<dbReference type="InterPro" id="IPR036837">
    <property type="entry name" value="Cation_efflux_CTD_sf"/>
</dbReference>
<feature type="transmembrane region" description="Helical" evidence="7">
    <location>
        <begin position="126"/>
        <end position="144"/>
    </location>
</feature>
<dbReference type="GO" id="GO:0015086">
    <property type="term" value="F:cadmium ion transmembrane transporter activity"/>
    <property type="evidence" value="ECO:0007669"/>
    <property type="project" value="TreeGrafter"/>
</dbReference>
<name>A0AAE4Z880_9BACT</name>
<evidence type="ECO:0000256" key="1">
    <source>
        <dbReference type="ARBA" id="ARBA00004141"/>
    </source>
</evidence>
<dbReference type="GO" id="GO:0006882">
    <property type="term" value="P:intracellular zinc ion homeostasis"/>
    <property type="evidence" value="ECO:0007669"/>
    <property type="project" value="TreeGrafter"/>
</dbReference>
<dbReference type="PANTHER" id="PTHR43840">
    <property type="entry name" value="MITOCHONDRIAL METAL TRANSPORTER 1-RELATED"/>
    <property type="match status" value="1"/>
</dbReference>
<feature type="transmembrane region" description="Helical" evidence="7">
    <location>
        <begin position="86"/>
        <end position="106"/>
    </location>
</feature>
<evidence type="ECO:0000256" key="6">
    <source>
        <dbReference type="ARBA" id="ARBA00023136"/>
    </source>
</evidence>
<dbReference type="Proteomes" id="UP000702544">
    <property type="component" value="Unassembled WGS sequence"/>
</dbReference>
<dbReference type="GO" id="GO:0015341">
    <property type="term" value="F:zinc efflux antiporter activity"/>
    <property type="evidence" value="ECO:0007669"/>
    <property type="project" value="TreeGrafter"/>
</dbReference>
<evidence type="ECO:0000259" key="8">
    <source>
        <dbReference type="Pfam" id="PF01545"/>
    </source>
</evidence>
<feature type="domain" description="Cation efflux protein cytoplasmic" evidence="9">
    <location>
        <begin position="223"/>
        <end position="293"/>
    </location>
</feature>
<feature type="transmembrane region" description="Helical" evidence="7">
    <location>
        <begin position="58"/>
        <end position="74"/>
    </location>
</feature>
<evidence type="ECO:0000256" key="7">
    <source>
        <dbReference type="SAM" id="Phobius"/>
    </source>
</evidence>
<dbReference type="SUPFAM" id="SSF161111">
    <property type="entry name" value="Cation efflux protein transmembrane domain-like"/>
    <property type="match status" value="1"/>
</dbReference>
<evidence type="ECO:0000256" key="2">
    <source>
        <dbReference type="ARBA" id="ARBA00008114"/>
    </source>
</evidence>
<dbReference type="InterPro" id="IPR050291">
    <property type="entry name" value="CDF_Transporter"/>
</dbReference>
<comment type="caution">
    <text evidence="10">The sequence shown here is derived from an EMBL/GenBank/DDBJ whole genome shotgun (WGS) entry which is preliminary data.</text>
</comment>
<comment type="similarity">
    <text evidence="2">Belongs to the cation diffusion facilitator (CDF) transporter (TC 2.A.4) family.</text>
</comment>
<feature type="transmembrane region" description="Helical" evidence="7">
    <location>
        <begin position="20"/>
        <end position="38"/>
    </location>
</feature>
<organism evidence="10 11">
    <name type="scientific">Candidatus Kutchimonas denitrificans</name>
    <dbReference type="NCBI Taxonomy" id="3056748"/>
    <lineage>
        <taxon>Bacteria</taxon>
        <taxon>Pseudomonadati</taxon>
        <taxon>Gemmatimonadota</taxon>
        <taxon>Gemmatimonadia</taxon>
        <taxon>Candidatus Palauibacterales</taxon>
        <taxon>Candidatus Palauibacteraceae</taxon>
        <taxon>Candidatus Kutchimonas</taxon>
    </lineage>
</organism>
<dbReference type="Gene3D" id="1.20.1510.10">
    <property type="entry name" value="Cation efflux protein transmembrane domain"/>
    <property type="match status" value="1"/>
</dbReference>
<dbReference type="InterPro" id="IPR027470">
    <property type="entry name" value="Cation_efflux_CTD"/>
</dbReference>
<reference evidence="10 11" key="1">
    <citation type="submission" date="2020-01" db="EMBL/GenBank/DDBJ databases">
        <title>Genomes assembled from Gulf of Kutch pelagic sediment metagenomes.</title>
        <authorList>
            <person name="Chandrashekar M."/>
            <person name="Mahajan M.S."/>
            <person name="Dave K.J."/>
            <person name="Vatsa P."/>
            <person name="Nathani N.M."/>
        </authorList>
    </citation>
    <scope>NUCLEOTIDE SEQUENCE [LARGE SCALE GENOMIC DNA]</scope>
    <source>
        <strain evidence="10">KS3-K002</strain>
    </source>
</reference>
<dbReference type="GO" id="GO:0015093">
    <property type="term" value="F:ferrous iron transmembrane transporter activity"/>
    <property type="evidence" value="ECO:0007669"/>
    <property type="project" value="TreeGrafter"/>
</dbReference>
<keyword evidence="5 7" id="KW-1133">Transmembrane helix</keyword>
<keyword evidence="4 7" id="KW-0812">Transmembrane</keyword>
<feature type="transmembrane region" description="Helical" evidence="7">
    <location>
        <begin position="190"/>
        <end position="207"/>
    </location>
</feature>
<dbReference type="FunFam" id="1.20.1510.10:FF:000006">
    <property type="entry name" value="Divalent cation efflux transporter"/>
    <property type="match status" value="1"/>
</dbReference>
<proteinExistence type="inferred from homology"/>
<evidence type="ECO:0000256" key="4">
    <source>
        <dbReference type="ARBA" id="ARBA00022692"/>
    </source>
</evidence>
<evidence type="ECO:0000256" key="3">
    <source>
        <dbReference type="ARBA" id="ARBA00022448"/>
    </source>
</evidence>
<dbReference type="NCBIfam" id="TIGR01297">
    <property type="entry name" value="CDF"/>
    <property type="match status" value="1"/>
</dbReference>
<evidence type="ECO:0000313" key="11">
    <source>
        <dbReference type="Proteomes" id="UP000702544"/>
    </source>
</evidence>
<dbReference type="InterPro" id="IPR058533">
    <property type="entry name" value="Cation_efflux_TM"/>
</dbReference>
<protein>
    <submittedName>
        <fullName evidence="10">Cation transporter</fullName>
    </submittedName>
</protein>
<gene>
    <name evidence="10" type="ORF">GWO12_06625</name>
</gene>
<evidence type="ECO:0000256" key="5">
    <source>
        <dbReference type="ARBA" id="ARBA00022989"/>
    </source>
</evidence>